<feature type="compositionally biased region" description="Low complexity" evidence="1">
    <location>
        <begin position="94"/>
        <end position="109"/>
    </location>
</feature>
<proteinExistence type="predicted"/>
<accession>A0ABU7ECI8</accession>
<evidence type="ECO:0000313" key="2">
    <source>
        <dbReference type="EMBL" id="MED6283845.1"/>
    </source>
</evidence>
<evidence type="ECO:0000256" key="1">
    <source>
        <dbReference type="SAM" id="MobiDB-lite"/>
    </source>
</evidence>
<name>A0ABU7ECI8_9TELE</name>
<evidence type="ECO:0000313" key="3">
    <source>
        <dbReference type="Proteomes" id="UP001352852"/>
    </source>
</evidence>
<organism evidence="2 3">
    <name type="scientific">Characodon lateralis</name>
    <dbReference type="NCBI Taxonomy" id="208331"/>
    <lineage>
        <taxon>Eukaryota</taxon>
        <taxon>Metazoa</taxon>
        <taxon>Chordata</taxon>
        <taxon>Craniata</taxon>
        <taxon>Vertebrata</taxon>
        <taxon>Euteleostomi</taxon>
        <taxon>Actinopterygii</taxon>
        <taxon>Neopterygii</taxon>
        <taxon>Teleostei</taxon>
        <taxon>Neoteleostei</taxon>
        <taxon>Acanthomorphata</taxon>
        <taxon>Ovalentaria</taxon>
        <taxon>Atherinomorphae</taxon>
        <taxon>Cyprinodontiformes</taxon>
        <taxon>Goodeidae</taxon>
        <taxon>Characodon</taxon>
    </lineage>
</organism>
<keyword evidence="3" id="KW-1185">Reference proteome</keyword>
<gene>
    <name evidence="2" type="ORF">CHARACLAT_013162</name>
</gene>
<feature type="region of interest" description="Disordered" evidence="1">
    <location>
        <begin position="1"/>
        <end position="197"/>
    </location>
</feature>
<reference evidence="2 3" key="1">
    <citation type="submission" date="2021-06" db="EMBL/GenBank/DDBJ databases">
        <authorList>
            <person name="Palmer J.M."/>
        </authorList>
    </citation>
    <scope>NUCLEOTIDE SEQUENCE [LARGE SCALE GENOMIC DNA]</scope>
    <source>
        <strain evidence="2 3">CL_MEX2019</strain>
        <tissue evidence="2">Muscle</tissue>
    </source>
</reference>
<feature type="compositionally biased region" description="Basic and acidic residues" evidence="1">
    <location>
        <begin position="169"/>
        <end position="182"/>
    </location>
</feature>
<dbReference type="EMBL" id="JAHUTJ010050119">
    <property type="protein sequence ID" value="MED6283845.1"/>
    <property type="molecule type" value="Genomic_DNA"/>
</dbReference>
<comment type="caution">
    <text evidence="2">The sequence shown here is derived from an EMBL/GenBank/DDBJ whole genome shotgun (WGS) entry which is preliminary data.</text>
</comment>
<dbReference type="Proteomes" id="UP001352852">
    <property type="component" value="Unassembled WGS sequence"/>
</dbReference>
<protein>
    <submittedName>
        <fullName evidence="2">Uncharacterized protein</fullName>
    </submittedName>
</protein>
<feature type="compositionally biased region" description="Polar residues" evidence="1">
    <location>
        <begin position="1"/>
        <end position="19"/>
    </location>
</feature>
<sequence>MNQKQMQPKAQSHYQNPQPQMAKLQVPSDQQKPQFYIFSHLHRTSPQKPMPQEPSHYQQHLPQKSEPHETSYRQSFPLQGLNYQPWPKPQGIIGHQQGSPNQGSQGSSDQQHHILQRPQSYGHGYKQNPSLQVPINQLRPQPNRSDNQQNLPKPHAPNNQPNLLVWERLFSDGKFHSLDPSEGRQSVPTGEFESKKT</sequence>
<feature type="compositionally biased region" description="Polar residues" evidence="1">
    <location>
        <begin position="127"/>
        <end position="162"/>
    </location>
</feature>